<comment type="caution">
    <text evidence="2">The sequence shown here is derived from an EMBL/GenBank/DDBJ whole genome shotgun (WGS) entry which is preliminary data.</text>
</comment>
<keyword evidence="1" id="KW-0732">Signal</keyword>
<feature type="signal peptide" evidence="1">
    <location>
        <begin position="1"/>
        <end position="26"/>
    </location>
</feature>
<reference evidence="2 3" key="1">
    <citation type="submission" date="2019-03" db="EMBL/GenBank/DDBJ databases">
        <title>Diversity of the mouse oral microbiome.</title>
        <authorList>
            <person name="Joseph S."/>
            <person name="Aduse-Opoku J."/>
            <person name="Curtis M."/>
            <person name="Wade W."/>
            <person name="Hashim A."/>
        </authorList>
    </citation>
    <scope>NUCLEOTIDE SEQUENCE [LARGE SCALE GENOMIC DNA]</scope>
    <source>
        <strain evidence="2 3">P1012</strain>
    </source>
</reference>
<gene>
    <name evidence="2" type="ORF">E4U02_11990</name>
</gene>
<evidence type="ECO:0000313" key="2">
    <source>
        <dbReference type="EMBL" id="TFU32131.1"/>
    </source>
</evidence>
<feature type="chain" id="PRO_5021416015" description="Peptidase inhibitor family I36 protein" evidence="1">
    <location>
        <begin position="27"/>
        <end position="171"/>
    </location>
</feature>
<keyword evidence="3" id="KW-1185">Reference proteome</keyword>
<organism evidence="2 3">
    <name type="scientific">Microbacterium paludicola</name>
    <dbReference type="NCBI Taxonomy" id="300019"/>
    <lineage>
        <taxon>Bacteria</taxon>
        <taxon>Bacillati</taxon>
        <taxon>Actinomycetota</taxon>
        <taxon>Actinomycetes</taxon>
        <taxon>Micrococcales</taxon>
        <taxon>Microbacteriaceae</taxon>
        <taxon>Microbacterium</taxon>
    </lineage>
</organism>
<dbReference type="OrthoDB" id="5068397at2"/>
<dbReference type="AlphaFoldDB" id="A0A4Y9FSC1"/>
<dbReference type="Proteomes" id="UP000298358">
    <property type="component" value="Unassembled WGS sequence"/>
</dbReference>
<evidence type="ECO:0008006" key="4">
    <source>
        <dbReference type="Google" id="ProtNLM"/>
    </source>
</evidence>
<protein>
    <recommendedName>
        <fullName evidence="4">Peptidase inhibitor family I36 protein</fullName>
    </recommendedName>
</protein>
<accession>A0A4Y9FSC1</accession>
<evidence type="ECO:0000256" key="1">
    <source>
        <dbReference type="SAM" id="SignalP"/>
    </source>
</evidence>
<evidence type="ECO:0000313" key="3">
    <source>
        <dbReference type="Proteomes" id="UP000298358"/>
    </source>
</evidence>
<sequence>MRHAHAAIATTALALIALLAPTIASATEHDTSPMQERVEEVIDEFGGEQVGWNVVSWEDGEIILTVDPDLSVNASTTKSLYATATVASKEDCASGKYCLYSRAFYDGDKLTLSACPATHTSFSKLGGAPRSIMNDRPSGKVTAYNGRTMKASLKAGAGASNITGVTKVTCS</sequence>
<dbReference type="Pfam" id="PF03995">
    <property type="entry name" value="Inhibitor_I36"/>
    <property type="match status" value="1"/>
</dbReference>
<name>A0A4Y9FSC1_9MICO</name>
<proteinExistence type="predicted"/>
<dbReference type="EMBL" id="SPQB01000034">
    <property type="protein sequence ID" value="TFU32131.1"/>
    <property type="molecule type" value="Genomic_DNA"/>
</dbReference>